<gene>
    <name evidence="1" type="ORF">CQA01_33800</name>
</gene>
<reference evidence="1 2" key="1">
    <citation type="submission" date="2019-07" db="EMBL/GenBank/DDBJ databases">
        <title>Whole genome shotgun sequence of Cyclobacterium qasimii NBRC 106168.</title>
        <authorList>
            <person name="Hosoyama A."/>
            <person name="Uohara A."/>
            <person name="Ohji S."/>
            <person name="Ichikawa N."/>
        </authorList>
    </citation>
    <scope>NUCLEOTIDE SEQUENCE [LARGE SCALE GENOMIC DNA]</scope>
    <source>
        <strain evidence="1 2">NBRC 106168</strain>
    </source>
</reference>
<organism evidence="1 2">
    <name type="scientific">Cyclobacterium qasimii</name>
    <dbReference type="NCBI Taxonomy" id="1350429"/>
    <lineage>
        <taxon>Bacteria</taxon>
        <taxon>Pseudomonadati</taxon>
        <taxon>Bacteroidota</taxon>
        <taxon>Cytophagia</taxon>
        <taxon>Cytophagales</taxon>
        <taxon>Cyclobacteriaceae</taxon>
        <taxon>Cyclobacterium</taxon>
    </lineage>
</organism>
<evidence type="ECO:0008006" key="3">
    <source>
        <dbReference type="Google" id="ProtNLM"/>
    </source>
</evidence>
<sequence>MKQYIPLVFLIYLFSCNLDTNKDLQIDQSFEGEEAYWVSKTLDEHFYLAFYNASIFSNTTFTDSLPGCPTVSIGEDNLTVTLDYDSPKCEAGSTDRKGKLMLKYSSRSSNVDDSIKISYDNYQYDNSKFEGHRLFHVVQKRSSSMILEESSDTLLLKDENESSTRLMLDMEHQGKILSQVLTEISSTGTMKGRNWGGNQLEAVITTPKIINTQCLSLLKFRPVSGEESWTIQRTGESPVTHLLTYSNAEGCDTKTTIKLSEGVIMIKQP</sequence>
<accession>A0A512CF95</accession>
<evidence type="ECO:0000313" key="1">
    <source>
        <dbReference type="EMBL" id="GEO22846.1"/>
    </source>
</evidence>
<dbReference type="RefSeq" id="WP_020893401.1">
    <property type="nucleotide sequence ID" value="NZ_BJYV01000018.1"/>
</dbReference>
<evidence type="ECO:0000313" key="2">
    <source>
        <dbReference type="Proteomes" id="UP000321301"/>
    </source>
</evidence>
<dbReference type="Proteomes" id="UP000321301">
    <property type="component" value="Unassembled WGS sequence"/>
</dbReference>
<protein>
    <recommendedName>
        <fullName evidence="3">S-adenosyl-L-homocysteine hydrolase</fullName>
    </recommendedName>
</protein>
<keyword evidence="2" id="KW-1185">Reference proteome</keyword>
<dbReference type="AlphaFoldDB" id="A0A512CF95"/>
<dbReference type="EMBL" id="BJYV01000018">
    <property type="protein sequence ID" value="GEO22846.1"/>
    <property type="molecule type" value="Genomic_DNA"/>
</dbReference>
<proteinExistence type="predicted"/>
<comment type="caution">
    <text evidence="1">The sequence shown here is derived from an EMBL/GenBank/DDBJ whole genome shotgun (WGS) entry which is preliminary data.</text>
</comment>
<name>A0A512CF95_9BACT</name>